<reference evidence="1 2" key="1">
    <citation type="submission" date="2019-05" db="EMBL/GenBank/DDBJ databases">
        <authorList>
            <consortium name="Pathogen Informatics"/>
        </authorList>
    </citation>
    <scope>NUCLEOTIDE SEQUENCE [LARGE SCALE GENOMIC DNA]</scope>
    <source>
        <strain evidence="1 2">NCTC13032</strain>
    </source>
</reference>
<evidence type="ECO:0000313" key="1">
    <source>
        <dbReference type="EMBL" id="VTP68420.1"/>
    </source>
</evidence>
<proteinExistence type="predicted"/>
<name>A0A4U9HVK8_9ENTR</name>
<protein>
    <submittedName>
        <fullName evidence="1">Uncharacterized protein</fullName>
    </submittedName>
</protein>
<sequence length="30" mass="3266">MSKIVMFNQMGSGFALPGLQQGLPLSLERD</sequence>
<dbReference type="Proteomes" id="UP000310719">
    <property type="component" value="Chromosome"/>
</dbReference>
<accession>A0A4U9HVK8</accession>
<evidence type="ECO:0000313" key="2">
    <source>
        <dbReference type="Proteomes" id="UP000310719"/>
    </source>
</evidence>
<organism evidence="1 2">
    <name type="scientific">Leclercia adecarboxylata</name>
    <dbReference type="NCBI Taxonomy" id="83655"/>
    <lineage>
        <taxon>Bacteria</taxon>
        <taxon>Pseudomonadati</taxon>
        <taxon>Pseudomonadota</taxon>
        <taxon>Gammaproteobacteria</taxon>
        <taxon>Enterobacterales</taxon>
        <taxon>Enterobacteriaceae</taxon>
        <taxon>Leclercia</taxon>
    </lineage>
</organism>
<dbReference type="AlphaFoldDB" id="A0A4U9HVK8"/>
<dbReference type="EMBL" id="LR590464">
    <property type="protein sequence ID" value="VTP68420.1"/>
    <property type="molecule type" value="Genomic_DNA"/>
</dbReference>
<gene>
    <name evidence="1" type="ORF">NCTC13032_03546</name>
</gene>